<dbReference type="Proteomes" id="UP000220340">
    <property type="component" value="Unassembled WGS sequence"/>
</dbReference>
<sequence>MFVALSGAAHSAADPFDPHVPNVGTGWCPGGGSASFNFGGWCDGIPYEDGTRWHYDLAPRFMKLWCVTGESKIFPAPAPRGGCGGSWPG</sequence>
<name>A0A1T3WI12_9MYCO</name>
<gene>
    <name evidence="1" type="ORF">BV510_12900</name>
    <name evidence="2" type="ORF">CRI78_23480</name>
</gene>
<evidence type="ECO:0000313" key="4">
    <source>
        <dbReference type="Proteomes" id="UP000220340"/>
    </source>
</evidence>
<reference evidence="1 3" key="1">
    <citation type="submission" date="2016-09" db="EMBL/GenBank/DDBJ databases">
        <title>genome sequences of unsequenced Mycobacteria.</title>
        <authorList>
            <person name="Greninger A.L."/>
            <person name="Jerome K.R."/>
            <person name="Mcnair B."/>
            <person name="Wallis C."/>
            <person name="Fang F."/>
        </authorList>
    </citation>
    <scope>NUCLEOTIDE SEQUENCE [LARGE SCALE GENOMIC DNA]</scope>
    <source>
        <strain evidence="1 3">BM1</strain>
    </source>
</reference>
<protein>
    <submittedName>
        <fullName evidence="1">Uncharacterized protein</fullName>
    </submittedName>
</protein>
<evidence type="ECO:0000313" key="1">
    <source>
        <dbReference type="EMBL" id="OPE53942.1"/>
    </source>
</evidence>
<reference evidence="2 4" key="2">
    <citation type="submission" date="2017-10" db="EMBL/GenBank/DDBJ databases">
        <title>The new phylogeny of genus Mycobacterium.</title>
        <authorList>
            <person name="Tortoli E."/>
            <person name="Trovato A."/>
            <person name="Cirillo D.M."/>
        </authorList>
    </citation>
    <scope>NUCLEOTIDE SEQUENCE [LARGE SCALE GENOMIC DNA]</scope>
    <source>
        <strain evidence="2 4">IP141170001</strain>
    </source>
</reference>
<proteinExistence type="predicted"/>
<accession>A0A1T3WI12</accession>
<dbReference type="Proteomes" id="UP000191039">
    <property type="component" value="Unassembled WGS sequence"/>
</dbReference>
<evidence type="ECO:0000313" key="2">
    <source>
        <dbReference type="EMBL" id="PEG52000.1"/>
    </source>
</evidence>
<dbReference type="AlphaFoldDB" id="A0A1T3WI12"/>
<keyword evidence="4" id="KW-1185">Reference proteome</keyword>
<comment type="caution">
    <text evidence="1">The sequence shown here is derived from an EMBL/GenBank/DDBJ whole genome shotgun (WGS) entry which is preliminary data.</text>
</comment>
<organism evidence="1 3">
    <name type="scientific">Mycolicibacterium diernhoferi</name>
    <dbReference type="NCBI Taxonomy" id="1801"/>
    <lineage>
        <taxon>Bacteria</taxon>
        <taxon>Bacillati</taxon>
        <taxon>Actinomycetota</taxon>
        <taxon>Actinomycetes</taxon>
        <taxon>Mycobacteriales</taxon>
        <taxon>Mycobacteriaceae</taxon>
        <taxon>Mycolicibacterium</taxon>
    </lineage>
</organism>
<dbReference type="EMBL" id="PDCR01000038">
    <property type="protein sequence ID" value="PEG52000.1"/>
    <property type="molecule type" value="Genomic_DNA"/>
</dbReference>
<evidence type="ECO:0000313" key="3">
    <source>
        <dbReference type="Proteomes" id="UP000191039"/>
    </source>
</evidence>
<dbReference type="EMBL" id="MIJD01000118">
    <property type="protein sequence ID" value="OPE53942.1"/>
    <property type="molecule type" value="Genomic_DNA"/>
</dbReference>